<reference evidence="4" key="1">
    <citation type="submission" date="2020-11" db="EMBL/GenBank/DDBJ databases">
        <title>Isolation and identification of active actinomycetes.</title>
        <authorList>
            <person name="Sun X."/>
        </authorList>
    </citation>
    <scope>NUCLEOTIDE SEQUENCE</scope>
    <source>
        <strain evidence="4">NEAU-A11</strain>
    </source>
</reference>
<protein>
    <submittedName>
        <fullName evidence="4">Carbohydrate ABC transporter substrate-binding protein</fullName>
    </submittedName>
</protein>
<comment type="similarity">
    <text evidence="1">Belongs to the bacterial solute-binding protein 1 family.</text>
</comment>
<dbReference type="Gene3D" id="3.40.190.10">
    <property type="entry name" value="Periplasmic binding protein-like II"/>
    <property type="match status" value="2"/>
</dbReference>
<feature type="chain" id="PRO_5036735622" evidence="3">
    <location>
        <begin position="26"/>
        <end position="436"/>
    </location>
</feature>
<dbReference type="AlphaFoldDB" id="A0A931G310"/>
<evidence type="ECO:0000313" key="4">
    <source>
        <dbReference type="EMBL" id="MBG0568740.1"/>
    </source>
</evidence>
<keyword evidence="2" id="KW-0813">Transport</keyword>
<proteinExistence type="inferred from homology"/>
<feature type="signal peptide" evidence="3">
    <location>
        <begin position="1"/>
        <end position="25"/>
    </location>
</feature>
<gene>
    <name evidence="4" type="ORF">I4J89_45735</name>
</gene>
<comment type="caution">
    <text evidence="4">The sequence shown here is derived from an EMBL/GenBank/DDBJ whole genome shotgun (WGS) entry which is preliminary data.</text>
</comment>
<keyword evidence="5" id="KW-1185">Reference proteome</keyword>
<keyword evidence="3" id="KW-0732">Signal</keyword>
<dbReference type="SUPFAM" id="SSF53850">
    <property type="entry name" value="Periplasmic binding protein-like II"/>
    <property type="match status" value="1"/>
</dbReference>
<evidence type="ECO:0000256" key="3">
    <source>
        <dbReference type="SAM" id="SignalP"/>
    </source>
</evidence>
<organism evidence="4 5">
    <name type="scientific">Actinoplanes aureus</name>
    <dbReference type="NCBI Taxonomy" id="2792083"/>
    <lineage>
        <taxon>Bacteria</taxon>
        <taxon>Bacillati</taxon>
        <taxon>Actinomycetota</taxon>
        <taxon>Actinomycetes</taxon>
        <taxon>Micromonosporales</taxon>
        <taxon>Micromonosporaceae</taxon>
        <taxon>Actinoplanes</taxon>
    </lineage>
</organism>
<dbReference type="InterPro" id="IPR050490">
    <property type="entry name" value="Bact_solute-bd_prot1"/>
</dbReference>
<evidence type="ECO:0000256" key="1">
    <source>
        <dbReference type="ARBA" id="ARBA00008520"/>
    </source>
</evidence>
<dbReference type="EMBL" id="JADQTO010000043">
    <property type="protein sequence ID" value="MBG0568740.1"/>
    <property type="molecule type" value="Genomic_DNA"/>
</dbReference>
<dbReference type="RefSeq" id="WP_196420509.1">
    <property type="nucleotide sequence ID" value="NZ_JADQTO010000043.1"/>
</dbReference>
<evidence type="ECO:0000256" key="2">
    <source>
        <dbReference type="ARBA" id="ARBA00022448"/>
    </source>
</evidence>
<evidence type="ECO:0000313" key="5">
    <source>
        <dbReference type="Proteomes" id="UP000598146"/>
    </source>
</evidence>
<dbReference type="PANTHER" id="PTHR43649:SF29">
    <property type="entry name" value="OSMOPROTECTIVE COMPOUNDS-BINDING PROTEIN GGTB"/>
    <property type="match status" value="1"/>
</dbReference>
<dbReference type="PROSITE" id="PS51257">
    <property type="entry name" value="PROKAR_LIPOPROTEIN"/>
    <property type="match status" value="1"/>
</dbReference>
<dbReference type="Proteomes" id="UP000598146">
    <property type="component" value="Unassembled WGS sequence"/>
</dbReference>
<sequence length="436" mass="47505">MHRWRRVIRGAAVAAVVGLTGSACLAEPGAGRNRGAEDDVVEVMYGFSGDQSQSFQGIVQPWADRNGIKVRLSSTPDFDKLIRSRVAGNNLPDVAIFPQPGITLNIALSGRLIDLSTVVDTNQYNKNNMYLFDAASDAEGKVWAIPMSTSVKSLVWYPKKAFEAKGYTVPETQQELLALTERIKADGTPPWCVGIESQAATGWPATDWVEDYVLRVGGAAKYKQWTSHQIPFNDAVIQQAVDEIGKIWFTEGNVLGGRRSIASTNFATAGNPMFENPPKCFLHRQASFLAQPGNFPDPIVQNIDTEAGVFPLPPVQAGAGQPVLGAGDLAGLFNDNPDTVRVLEFITSKEFGNQLAPDGGFISPWKDFDRSKYPNETMRAIAEIAYSSTEAVFDGSDTMPGEVGSGSFWRGMVIWVTGQEDTATVLRDIDESWPDY</sequence>
<dbReference type="PANTHER" id="PTHR43649">
    <property type="entry name" value="ARABINOSE-BINDING PROTEIN-RELATED"/>
    <property type="match status" value="1"/>
</dbReference>
<name>A0A931G310_9ACTN</name>
<accession>A0A931G310</accession>